<dbReference type="Proteomes" id="UP000017836">
    <property type="component" value="Unassembled WGS sequence"/>
</dbReference>
<dbReference type="FunFam" id="1.25.40.10:FF:000470">
    <property type="entry name" value="Pentatricopeptide repeat-containing protein At5g66520"/>
    <property type="match status" value="1"/>
</dbReference>
<organism evidence="3 4">
    <name type="scientific">Amborella trichopoda</name>
    <dbReference type="NCBI Taxonomy" id="13333"/>
    <lineage>
        <taxon>Eukaryota</taxon>
        <taxon>Viridiplantae</taxon>
        <taxon>Streptophyta</taxon>
        <taxon>Embryophyta</taxon>
        <taxon>Tracheophyta</taxon>
        <taxon>Spermatophyta</taxon>
        <taxon>Magnoliopsida</taxon>
        <taxon>Amborellales</taxon>
        <taxon>Amborellaceae</taxon>
        <taxon>Amborella</taxon>
    </lineage>
</organism>
<accession>W1PGR8</accession>
<name>W1PGR8_AMBTC</name>
<dbReference type="InterPro" id="IPR046960">
    <property type="entry name" value="PPR_At4g14850-like_plant"/>
</dbReference>
<evidence type="ECO:0000313" key="3">
    <source>
        <dbReference type="EMBL" id="ERN06285.1"/>
    </source>
</evidence>
<evidence type="ECO:0008006" key="5">
    <source>
        <dbReference type="Google" id="ProtNLM"/>
    </source>
</evidence>
<evidence type="ECO:0000256" key="1">
    <source>
        <dbReference type="ARBA" id="ARBA00022737"/>
    </source>
</evidence>
<dbReference type="InterPro" id="IPR011990">
    <property type="entry name" value="TPR-like_helical_dom_sf"/>
</dbReference>
<dbReference type="PROSITE" id="PS51375">
    <property type="entry name" value="PPR"/>
    <property type="match status" value="1"/>
</dbReference>
<dbReference type="PANTHER" id="PTHR47926">
    <property type="entry name" value="PENTATRICOPEPTIDE REPEAT-CONTAINING PROTEIN"/>
    <property type="match status" value="1"/>
</dbReference>
<proteinExistence type="predicted"/>
<dbReference type="eggNOG" id="KOG4197">
    <property type="taxonomic scope" value="Eukaryota"/>
</dbReference>
<dbReference type="PANTHER" id="PTHR47926:SF537">
    <property type="entry name" value="PENTACOTRIPEPTIDE-REPEAT REGION OF PRORP DOMAIN-CONTAINING PROTEIN"/>
    <property type="match status" value="1"/>
</dbReference>
<sequence length="192" mass="21273">MTSLTLPICVSNSSTPNVLQLTGQEYLSTLQTPKNLKELKTIHAQLIKTSLIKNHLLLGKLLCCCSMSNSMAYAQKVFDEIPRPNVFFCNVMIKGYSESGSIRQAMNLYSQMRFLCLTPDAFTFPAVLKCCSDMLTLKEGRGLHGLVVKLSYCSDVIVQTALIDMYSDGAIPLMPKSSLIECLIRILRLGIP</sequence>
<dbReference type="EMBL" id="KI393908">
    <property type="protein sequence ID" value="ERN06285.1"/>
    <property type="molecule type" value="Genomic_DNA"/>
</dbReference>
<keyword evidence="1" id="KW-0677">Repeat</keyword>
<dbReference type="HOGENOM" id="CLU_002706_21_2_1"/>
<dbReference type="OMA" id="DHILRYW"/>
<dbReference type="GO" id="GO:0003723">
    <property type="term" value="F:RNA binding"/>
    <property type="evidence" value="ECO:0007669"/>
    <property type="project" value="InterPro"/>
</dbReference>
<keyword evidence="4" id="KW-1185">Reference proteome</keyword>
<dbReference type="AlphaFoldDB" id="W1PGR8"/>
<reference evidence="4" key="1">
    <citation type="journal article" date="2013" name="Science">
        <title>The Amborella genome and the evolution of flowering plants.</title>
        <authorList>
            <consortium name="Amborella Genome Project"/>
        </authorList>
    </citation>
    <scope>NUCLEOTIDE SEQUENCE [LARGE SCALE GENOMIC DNA]</scope>
</reference>
<dbReference type="Gene3D" id="1.25.40.10">
    <property type="entry name" value="Tetratricopeptide repeat domain"/>
    <property type="match status" value="1"/>
</dbReference>
<protein>
    <recommendedName>
        <fullName evidence="5">Pentacotripeptide-repeat region of PRORP domain-containing protein</fullName>
    </recommendedName>
</protein>
<gene>
    <name evidence="3" type="ORF">AMTR_s00016p00219440</name>
</gene>
<dbReference type="Pfam" id="PF13041">
    <property type="entry name" value="PPR_2"/>
    <property type="match status" value="1"/>
</dbReference>
<dbReference type="NCBIfam" id="TIGR00756">
    <property type="entry name" value="PPR"/>
    <property type="match status" value="1"/>
</dbReference>
<evidence type="ECO:0000313" key="4">
    <source>
        <dbReference type="Proteomes" id="UP000017836"/>
    </source>
</evidence>
<feature type="repeat" description="PPR" evidence="2">
    <location>
        <begin position="85"/>
        <end position="119"/>
    </location>
</feature>
<dbReference type="InterPro" id="IPR002885">
    <property type="entry name" value="PPR_rpt"/>
</dbReference>
<dbReference type="Gramene" id="ERN06285">
    <property type="protein sequence ID" value="ERN06285"/>
    <property type="gene ID" value="AMTR_s00016p00219440"/>
</dbReference>
<evidence type="ECO:0000256" key="2">
    <source>
        <dbReference type="PROSITE-ProRule" id="PRU00708"/>
    </source>
</evidence>
<dbReference type="GO" id="GO:0009451">
    <property type="term" value="P:RNA modification"/>
    <property type="evidence" value="ECO:0007669"/>
    <property type="project" value="InterPro"/>
</dbReference>